<evidence type="ECO:0000256" key="20">
    <source>
        <dbReference type="ARBA" id="ARBA00022927"/>
    </source>
</evidence>
<evidence type="ECO:0000256" key="9">
    <source>
        <dbReference type="ARBA" id="ARBA00022448"/>
    </source>
</evidence>
<keyword evidence="20" id="KW-0653">Protein transport</keyword>
<dbReference type="GO" id="GO:0015031">
    <property type="term" value="P:protein transport"/>
    <property type="evidence" value="ECO:0007669"/>
    <property type="project" value="UniProtKB-KW"/>
</dbReference>
<dbReference type="InterPro" id="IPR001806">
    <property type="entry name" value="Small_GTPase"/>
</dbReference>
<dbReference type="GO" id="GO:0006364">
    <property type="term" value="P:rRNA processing"/>
    <property type="evidence" value="ECO:0007669"/>
    <property type="project" value="TreeGrafter"/>
</dbReference>
<evidence type="ECO:0000256" key="21">
    <source>
        <dbReference type="ARBA" id="ARBA00022980"/>
    </source>
</evidence>
<keyword evidence="9" id="KW-0813">Transport</keyword>
<dbReference type="AlphaFoldDB" id="A0AAU9WCV8"/>
<dbReference type="Proteomes" id="UP001159428">
    <property type="component" value="Unassembled WGS sequence"/>
</dbReference>
<dbReference type="GO" id="GO:0030686">
    <property type="term" value="C:90S preribosome"/>
    <property type="evidence" value="ECO:0007669"/>
    <property type="project" value="TreeGrafter"/>
</dbReference>
<comment type="catalytic activity">
    <reaction evidence="31">
        <text>GTP + H2O = GDP + phosphate + H(+)</text>
        <dbReference type="Rhea" id="RHEA:19669"/>
        <dbReference type="ChEBI" id="CHEBI:15377"/>
        <dbReference type="ChEBI" id="CHEBI:15378"/>
        <dbReference type="ChEBI" id="CHEBI:37565"/>
        <dbReference type="ChEBI" id="CHEBI:43474"/>
        <dbReference type="ChEBI" id="CHEBI:58189"/>
        <dbReference type="EC" id="3.6.5.2"/>
    </reaction>
    <physiologicalReaction direction="left-to-right" evidence="31">
        <dbReference type="Rhea" id="RHEA:19670"/>
    </physiologicalReaction>
</comment>
<dbReference type="SMART" id="SM00174">
    <property type="entry name" value="RHO"/>
    <property type="match status" value="1"/>
</dbReference>
<keyword evidence="25" id="KW-0449">Lipoprotein</keyword>
<dbReference type="GO" id="GO:0009653">
    <property type="term" value="P:anatomical structure morphogenesis"/>
    <property type="evidence" value="ECO:0007669"/>
    <property type="project" value="UniProtKB-ARBA"/>
</dbReference>
<dbReference type="PROSITE" id="PS00948">
    <property type="entry name" value="RIBOSOMAL_S7E"/>
    <property type="match status" value="1"/>
</dbReference>
<dbReference type="GO" id="GO:0046872">
    <property type="term" value="F:metal ion binding"/>
    <property type="evidence" value="ECO:0007669"/>
    <property type="project" value="UniProtKB-KW"/>
</dbReference>
<dbReference type="GO" id="GO:0005886">
    <property type="term" value="C:plasma membrane"/>
    <property type="evidence" value="ECO:0007669"/>
    <property type="project" value="UniProtKB-SubCell"/>
</dbReference>
<dbReference type="Pfam" id="PF01251">
    <property type="entry name" value="Ribosomal_S7e"/>
    <property type="match status" value="1"/>
</dbReference>
<keyword evidence="27" id="KW-0968">Cytoplasmic vesicle</keyword>
<organism evidence="34 35">
    <name type="scientific">Pocillopora meandrina</name>
    <dbReference type="NCBI Taxonomy" id="46732"/>
    <lineage>
        <taxon>Eukaryota</taxon>
        <taxon>Metazoa</taxon>
        <taxon>Cnidaria</taxon>
        <taxon>Anthozoa</taxon>
        <taxon>Hexacorallia</taxon>
        <taxon>Scleractinia</taxon>
        <taxon>Astrocoeniina</taxon>
        <taxon>Pocilloporidae</taxon>
        <taxon>Pocillopora</taxon>
    </lineage>
</organism>
<evidence type="ECO:0000256" key="33">
    <source>
        <dbReference type="ARBA" id="ARBA00067823"/>
    </source>
</evidence>
<dbReference type="PANTHER" id="PTHR11278">
    <property type="entry name" value="40S RIBOSOMAL PROTEIN S7"/>
    <property type="match status" value="1"/>
</dbReference>
<evidence type="ECO:0000313" key="34">
    <source>
        <dbReference type="EMBL" id="CAH3110338.1"/>
    </source>
</evidence>
<dbReference type="SMART" id="SM00176">
    <property type="entry name" value="RAN"/>
    <property type="match status" value="1"/>
</dbReference>
<dbReference type="GO" id="GO:0006412">
    <property type="term" value="P:translation"/>
    <property type="evidence" value="ECO:0007669"/>
    <property type="project" value="InterPro"/>
</dbReference>
<evidence type="ECO:0000256" key="11">
    <source>
        <dbReference type="ARBA" id="ARBA00022475"/>
    </source>
</evidence>
<evidence type="ECO:0000256" key="25">
    <source>
        <dbReference type="ARBA" id="ARBA00023288"/>
    </source>
</evidence>
<evidence type="ECO:0000256" key="15">
    <source>
        <dbReference type="ARBA" id="ARBA00022723"/>
    </source>
</evidence>
<evidence type="ECO:0000256" key="23">
    <source>
        <dbReference type="ARBA" id="ARBA00023136"/>
    </source>
</evidence>
<dbReference type="InterPro" id="IPR005225">
    <property type="entry name" value="Small_GTP-bd"/>
</dbReference>
<dbReference type="GO" id="GO:0032040">
    <property type="term" value="C:small-subunit processome"/>
    <property type="evidence" value="ECO:0007669"/>
    <property type="project" value="TreeGrafter"/>
</dbReference>
<keyword evidence="19" id="KW-0460">Magnesium</keyword>
<evidence type="ECO:0000256" key="6">
    <source>
        <dbReference type="ARBA" id="ARBA00006270"/>
    </source>
</evidence>
<evidence type="ECO:0000256" key="3">
    <source>
        <dbReference type="ARBA" id="ARBA00004419"/>
    </source>
</evidence>
<dbReference type="PANTHER" id="PTHR11278:SF0">
    <property type="entry name" value="SMALL RIBOSOMAL SUBUNIT PROTEIN ES7"/>
    <property type="match status" value="1"/>
</dbReference>
<reference evidence="34 35" key="1">
    <citation type="submission" date="2022-05" db="EMBL/GenBank/DDBJ databases">
        <authorList>
            <consortium name="Genoscope - CEA"/>
            <person name="William W."/>
        </authorList>
    </citation>
    <scope>NUCLEOTIDE SEQUENCE [LARGE SCALE GENOMIC DNA]</scope>
</reference>
<comment type="similarity">
    <text evidence="6">Belongs to the small GTPase superfamily. Rab family.</text>
</comment>
<dbReference type="GO" id="GO:0048731">
    <property type="term" value="P:system development"/>
    <property type="evidence" value="ECO:0007669"/>
    <property type="project" value="UniProtKB-ARBA"/>
</dbReference>
<keyword evidence="15" id="KW-0479">Metal-binding</keyword>
<dbReference type="InterPro" id="IPR000554">
    <property type="entry name" value="Ribosomal_eS7"/>
</dbReference>
<evidence type="ECO:0000256" key="26">
    <source>
        <dbReference type="ARBA" id="ARBA00023289"/>
    </source>
</evidence>
<name>A0AAU9WCV8_9CNID</name>
<proteinExistence type="inferred from homology"/>
<comment type="subcellular location">
    <subcellularLocation>
        <location evidence="2">Cell membrane</location>
        <topology evidence="2">Lipid-anchor</topology>
        <orientation evidence="2">Cytoplasmic side</orientation>
    </subcellularLocation>
    <subcellularLocation>
        <location evidence="28">Cytoplasmic vesicle membrane</location>
        <topology evidence="28">Lipid-anchor</topology>
        <orientation evidence="28">Cytoplasmic side</orientation>
    </subcellularLocation>
    <subcellularLocation>
        <location evidence="3">Cytoplasmic vesicle</location>
        <location evidence="3">Autophagosome</location>
    </subcellularLocation>
    <subcellularLocation>
        <location evidence="4">Cytoplasmic vesicle</location>
        <location evidence="4">Phagosome membrane</location>
    </subcellularLocation>
    <subcellularLocation>
        <location evidence="5">Endosome membrane</location>
    </subcellularLocation>
</comment>
<keyword evidence="14" id="KW-0597">Phosphoprotein</keyword>
<evidence type="ECO:0000256" key="1">
    <source>
        <dbReference type="ARBA" id="ARBA00001946"/>
    </source>
</evidence>
<evidence type="ECO:0000256" key="12">
    <source>
        <dbReference type="ARBA" id="ARBA00022481"/>
    </source>
</evidence>
<dbReference type="PROSITE" id="PS51419">
    <property type="entry name" value="RAB"/>
    <property type="match status" value="1"/>
</dbReference>
<evidence type="ECO:0000256" key="14">
    <source>
        <dbReference type="ARBA" id="ARBA00022553"/>
    </source>
</evidence>
<evidence type="ECO:0000256" key="32">
    <source>
        <dbReference type="ARBA" id="ARBA00062634"/>
    </source>
</evidence>
<dbReference type="SMART" id="SM00175">
    <property type="entry name" value="RAB"/>
    <property type="match status" value="1"/>
</dbReference>
<keyword evidence="13" id="KW-0963">Cytoplasm</keyword>
<evidence type="ECO:0000256" key="31">
    <source>
        <dbReference type="ARBA" id="ARBA00047660"/>
    </source>
</evidence>
<dbReference type="FunFam" id="3.40.50.300:FF:000669">
    <property type="entry name" value="Ras-related protein Rab-23"/>
    <property type="match status" value="1"/>
</dbReference>
<keyword evidence="17" id="KW-0967">Endosome</keyword>
<keyword evidence="12" id="KW-0488">Methylation</keyword>
<dbReference type="GO" id="GO:0005525">
    <property type="term" value="F:GTP binding"/>
    <property type="evidence" value="ECO:0007669"/>
    <property type="project" value="UniProtKB-KW"/>
</dbReference>
<comment type="subunit">
    <text evidence="32">Interacts with SUFU.</text>
</comment>
<dbReference type="PROSITE" id="PS51420">
    <property type="entry name" value="RHO"/>
    <property type="match status" value="1"/>
</dbReference>
<dbReference type="InterPro" id="IPR047861">
    <property type="entry name" value="Ribosomal_eS7_CS"/>
</dbReference>
<keyword evidence="23" id="KW-0472">Membrane</keyword>
<dbReference type="EC" id="3.6.5.2" evidence="8"/>
<evidence type="ECO:0000256" key="22">
    <source>
        <dbReference type="ARBA" id="ARBA00023134"/>
    </source>
</evidence>
<dbReference type="EMBL" id="CALNXJ010000012">
    <property type="protein sequence ID" value="CAH3110338.1"/>
    <property type="molecule type" value="Genomic_DNA"/>
</dbReference>
<comment type="caution">
    <text evidence="34">The sequence shown here is derived from an EMBL/GenBank/DDBJ whole genome shotgun (WGS) entry which is preliminary data.</text>
</comment>
<dbReference type="PRINTS" id="PR00449">
    <property type="entry name" value="RASTRNSFRMNG"/>
</dbReference>
<evidence type="ECO:0000256" key="19">
    <source>
        <dbReference type="ARBA" id="ARBA00022842"/>
    </source>
</evidence>
<keyword evidence="10" id="KW-0217">Developmental protein</keyword>
<keyword evidence="26" id="KW-0636">Prenylation</keyword>
<dbReference type="GO" id="GO:0003735">
    <property type="term" value="F:structural constituent of ribosome"/>
    <property type="evidence" value="ECO:0007669"/>
    <property type="project" value="InterPro"/>
</dbReference>
<evidence type="ECO:0000256" key="16">
    <source>
        <dbReference type="ARBA" id="ARBA00022741"/>
    </source>
</evidence>
<dbReference type="Pfam" id="PF00071">
    <property type="entry name" value="Ras"/>
    <property type="match status" value="1"/>
</dbReference>
<evidence type="ECO:0000256" key="27">
    <source>
        <dbReference type="ARBA" id="ARBA00023329"/>
    </source>
</evidence>
<dbReference type="PROSITE" id="PS51421">
    <property type="entry name" value="RAS"/>
    <property type="match status" value="1"/>
</dbReference>
<evidence type="ECO:0000256" key="18">
    <source>
        <dbReference type="ARBA" id="ARBA00022801"/>
    </source>
</evidence>
<evidence type="ECO:0000256" key="10">
    <source>
        <dbReference type="ARBA" id="ARBA00022473"/>
    </source>
</evidence>
<evidence type="ECO:0000256" key="7">
    <source>
        <dbReference type="ARBA" id="ARBA00007820"/>
    </source>
</evidence>
<sequence length="490" mass="55940">MREEDVEVAIKVVVVGNGAVGKSSMIQRYCKGIFTRDYKKTIGVDFLERQISVRGEDVRLMLWDTAGQEEFDAITKAYYRGAQACAIVFSTVDRDSFEAVEKWRTKVEDECGNIPMVLVQNKIDLIDQALVKVEEADELAKRLRLKFYRASVKEDLNVNDVFMYLTEKYLEILQNVDVEEPKPSQHKNVAGMFNSTSPVNASQGGNNNARATQQVETGDIITLKPNKQRTKGKKNKISCSLLILFNLQLENLNMFFNIYFSVAFSITIHNNLLILYAQNIEKSIKSRCYSYILVIFRSAMLTQKIVKPSGTGEPNELEKSVSEALLELELNSTDLKSQLRELYISGAKEVDVGGRKAIVIFVPVPQIRSFQKIQTRLVRELEKKFSGRHVVIVAQRRILPRQTRKSRNQKQKRPRSRTLTAVHDAILEELVYPSEIVGKRTRVKLDGSKLIKVHLDKLQQTNVEHKVDTFSSVYKKLTGKDVTFEFPSYD</sequence>
<evidence type="ECO:0000256" key="5">
    <source>
        <dbReference type="ARBA" id="ARBA00004608"/>
    </source>
</evidence>
<protein>
    <recommendedName>
        <fullName evidence="33">Ras-related protein Rab-23</fullName>
        <ecNumber evidence="8">3.6.5.2</ecNumber>
    </recommendedName>
    <alternativeName>
        <fullName evidence="30">40S ribosomal protein S7</fullName>
    </alternativeName>
    <alternativeName>
        <fullName evidence="29">Small ribosomal subunit protein eS7</fullName>
    </alternativeName>
</protein>
<evidence type="ECO:0000313" key="35">
    <source>
        <dbReference type="Proteomes" id="UP001159428"/>
    </source>
</evidence>
<dbReference type="InterPro" id="IPR027417">
    <property type="entry name" value="P-loop_NTPase"/>
</dbReference>
<dbReference type="SMART" id="SM00173">
    <property type="entry name" value="RAS"/>
    <property type="match status" value="1"/>
</dbReference>
<keyword evidence="11" id="KW-1003">Cell membrane</keyword>
<gene>
    <name evidence="34" type="ORF">PMEA_00003617</name>
</gene>
<keyword evidence="21" id="KW-0689">Ribosomal protein</keyword>
<dbReference type="GO" id="GO:0005776">
    <property type="term" value="C:autophagosome"/>
    <property type="evidence" value="ECO:0007669"/>
    <property type="project" value="UniProtKB-SubCell"/>
</dbReference>
<keyword evidence="16" id="KW-0547">Nucleotide-binding</keyword>
<keyword evidence="22" id="KW-0342">GTP-binding</keyword>
<dbReference type="GO" id="GO:0042274">
    <property type="term" value="P:ribosomal small subunit biogenesis"/>
    <property type="evidence" value="ECO:0007669"/>
    <property type="project" value="TreeGrafter"/>
</dbReference>
<evidence type="ECO:0000256" key="8">
    <source>
        <dbReference type="ARBA" id="ARBA00011984"/>
    </source>
</evidence>
<evidence type="ECO:0000256" key="28">
    <source>
        <dbReference type="ARBA" id="ARBA00025701"/>
    </source>
</evidence>
<comment type="similarity">
    <text evidence="7">Belongs to the eukaryotic ribosomal protein eS7 family.</text>
</comment>
<evidence type="ECO:0000256" key="29">
    <source>
        <dbReference type="ARBA" id="ARBA00035279"/>
    </source>
</evidence>
<evidence type="ECO:0000256" key="24">
    <source>
        <dbReference type="ARBA" id="ARBA00023274"/>
    </source>
</evidence>
<comment type="cofactor">
    <cofactor evidence="1">
        <name>Mg(2+)</name>
        <dbReference type="ChEBI" id="CHEBI:18420"/>
    </cofactor>
</comment>
<accession>A0AAU9WCV8</accession>
<evidence type="ECO:0000256" key="13">
    <source>
        <dbReference type="ARBA" id="ARBA00022490"/>
    </source>
</evidence>
<dbReference type="GO" id="GO:0022627">
    <property type="term" value="C:cytosolic small ribosomal subunit"/>
    <property type="evidence" value="ECO:0007669"/>
    <property type="project" value="TreeGrafter"/>
</dbReference>
<keyword evidence="24" id="KW-0687">Ribonucleoprotein</keyword>
<keyword evidence="35" id="KW-1185">Reference proteome</keyword>
<dbReference type="GO" id="GO:0010008">
    <property type="term" value="C:endosome membrane"/>
    <property type="evidence" value="ECO:0007669"/>
    <property type="project" value="UniProtKB-SubCell"/>
</dbReference>
<evidence type="ECO:0000256" key="2">
    <source>
        <dbReference type="ARBA" id="ARBA00004342"/>
    </source>
</evidence>
<evidence type="ECO:0000256" key="4">
    <source>
        <dbReference type="ARBA" id="ARBA00004580"/>
    </source>
</evidence>
<dbReference type="Gene3D" id="3.40.50.300">
    <property type="entry name" value="P-loop containing nucleotide triphosphate hydrolases"/>
    <property type="match status" value="1"/>
</dbReference>
<evidence type="ECO:0000256" key="17">
    <source>
        <dbReference type="ARBA" id="ARBA00022753"/>
    </source>
</evidence>
<dbReference type="NCBIfam" id="TIGR00231">
    <property type="entry name" value="small_GTP"/>
    <property type="match status" value="1"/>
</dbReference>
<evidence type="ECO:0000256" key="30">
    <source>
        <dbReference type="ARBA" id="ARBA00035404"/>
    </source>
</evidence>
<dbReference type="GO" id="GO:0003925">
    <property type="term" value="F:G protein activity"/>
    <property type="evidence" value="ECO:0007669"/>
    <property type="project" value="UniProtKB-EC"/>
</dbReference>
<keyword evidence="18" id="KW-0378">Hydrolase</keyword>
<dbReference type="GO" id="GO:0030670">
    <property type="term" value="C:phagocytic vesicle membrane"/>
    <property type="evidence" value="ECO:0007669"/>
    <property type="project" value="UniProtKB-SubCell"/>
</dbReference>
<dbReference type="SUPFAM" id="SSF52540">
    <property type="entry name" value="P-loop containing nucleoside triphosphate hydrolases"/>
    <property type="match status" value="1"/>
</dbReference>